<dbReference type="InterPro" id="IPR035649">
    <property type="entry name" value="EFG_V"/>
</dbReference>
<dbReference type="InterPro" id="IPR035647">
    <property type="entry name" value="EFG_III/V"/>
</dbReference>
<dbReference type="CDD" id="cd04170">
    <property type="entry name" value="EF-G_bact"/>
    <property type="match status" value="1"/>
</dbReference>
<gene>
    <name evidence="6" type="primary">fusA_1</name>
    <name evidence="6" type="ORF">NCTC12112_01460</name>
</gene>
<dbReference type="Gene3D" id="3.40.50.300">
    <property type="entry name" value="P-loop containing nucleotide triphosphate hydrolases"/>
    <property type="match status" value="1"/>
</dbReference>
<dbReference type="NCBIfam" id="TIGR00484">
    <property type="entry name" value="EF-G"/>
    <property type="match status" value="1"/>
</dbReference>
<dbReference type="PROSITE" id="PS51722">
    <property type="entry name" value="G_TR_2"/>
    <property type="match status" value="1"/>
</dbReference>
<evidence type="ECO:0000313" key="6">
    <source>
        <dbReference type="EMBL" id="SQJ02564.1"/>
    </source>
</evidence>
<dbReference type="SUPFAM" id="SSF54211">
    <property type="entry name" value="Ribosomal protein S5 domain 2-like"/>
    <property type="match status" value="1"/>
</dbReference>
<dbReference type="GO" id="GO:0003924">
    <property type="term" value="F:GTPase activity"/>
    <property type="evidence" value="ECO:0007669"/>
    <property type="project" value="InterPro"/>
</dbReference>
<dbReference type="InterPro" id="IPR047872">
    <property type="entry name" value="EFG_IV"/>
</dbReference>
<dbReference type="Gene3D" id="2.40.30.10">
    <property type="entry name" value="Translation factors"/>
    <property type="match status" value="1"/>
</dbReference>
<dbReference type="InterPro" id="IPR000640">
    <property type="entry name" value="EFG_V-like"/>
</dbReference>
<protein>
    <recommendedName>
        <fullName evidence="4">Elongation factor G</fullName>
    </recommendedName>
</protein>
<evidence type="ECO:0000256" key="4">
    <source>
        <dbReference type="NCBIfam" id="TIGR00484"/>
    </source>
</evidence>
<dbReference type="CDD" id="cd03713">
    <property type="entry name" value="EFG_mtEFG_C"/>
    <property type="match status" value="1"/>
</dbReference>
<name>A0AAX1TV84_9FUSO</name>
<dbReference type="GO" id="GO:0003746">
    <property type="term" value="F:translation elongation factor activity"/>
    <property type="evidence" value="ECO:0007669"/>
    <property type="project" value="UniProtKB-UniRule"/>
</dbReference>
<dbReference type="GeneID" id="78456022"/>
<dbReference type="CDD" id="cd01434">
    <property type="entry name" value="EFG_mtEFG1_IV"/>
    <property type="match status" value="1"/>
</dbReference>
<dbReference type="NCBIfam" id="NF009381">
    <property type="entry name" value="PRK12740.1-5"/>
    <property type="match status" value="1"/>
</dbReference>
<evidence type="ECO:0000259" key="5">
    <source>
        <dbReference type="PROSITE" id="PS51722"/>
    </source>
</evidence>
<reference evidence="6 7" key="1">
    <citation type="submission" date="2018-06" db="EMBL/GenBank/DDBJ databases">
        <authorList>
            <consortium name="Pathogen Informatics"/>
            <person name="Doyle S."/>
        </authorList>
    </citation>
    <scope>NUCLEOTIDE SEQUENCE [LARGE SCALE GENOMIC DNA]</scope>
    <source>
        <strain evidence="6 7">NCTC12112</strain>
    </source>
</reference>
<dbReference type="RefSeq" id="WP_005977343.1">
    <property type="nucleotide sequence ID" value="NZ_BAABXY010000001.1"/>
</dbReference>
<dbReference type="PANTHER" id="PTHR43261">
    <property type="entry name" value="TRANSLATION ELONGATION FACTOR G-RELATED"/>
    <property type="match status" value="1"/>
</dbReference>
<dbReference type="InterPro" id="IPR041095">
    <property type="entry name" value="EFG_II"/>
</dbReference>
<dbReference type="Pfam" id="PF22042">
    <property type="entry name" value="EF-G_D2"/>
    <property type="match status" value="1"/>
</dbReference>
<dbReference type="InterPro" id="IPR005225">
    <property type="entry name" value="Small_GTP-bd"/>
</dbReference>
<sequence>MRNFETCNIRNISLLGHRGSGKTTLTEALLYISKFSNKMGSVEEGTTVSDFDKEETRRLFSINTSIVPVEYGDCKYNFLDTPGYFDFSGEVYSAVRVSGSAVIVMDATSGVEVGTEKAWRILEEKKLPRIIFINKMDKGYINYEKLLREMKEKFGKKIAPFCVPIGDKEEFTGFVNIVELIGRIFNGVECVDGPIPEDLDISEVRNLLLEAVAETDEALMDKYFNGEEFTLEEIKTGLHKGVISGDIVPVIVGSAIQGIGVHTLFKMISDYMPTPTEMFNGERVGTNPVTGEPEARKICKDEPFSAIVFKTLVDPFIGKISLFKINSGTLKRDTEVLNPNKNKKERIAQIIYLRGNKQEEAQELVAGDIGATTKLQFTQTGDTLCDKDKPIVYDSIELPEACLYSSVEPAQKADDEKLSTCLQRMMEEDPTFVMYRNAETKQLLIGGQGEKHLYVILCKIKNKFGVHAVLTDPVVSYRETIKGTASVQGKHKKQSGGAGQYGDVHIRFEPSEKEFEFVDEVKGGVVPKTYMPAVEKGLLEAKEKGILAGYPVINFKATIFDGSYHPVDSNEISFKQAAVLAFKKGIEMAKPVLLEPIMKLEIVVPESYMGDVMGDMNKRRGRILGMEPNQYGEQVLNVEVPQAEILKYALDLRAMTQGRGHYRFEFARYEEVPEVLAKKIIESRKA</sequence>
<dbReference type="Pfam" id="PF03764">
    <property type="entry name" value="EFG_IV"/>
    <property type="match status" value="1"/>
</dbReference>
<dbReference type="InterPro" id="IPR005517">
    <property type="entry name" value="Transl_elong_EFG/EF2_IV"/>
</dbReference>
<dbReference type="SMART" id="SM00838">
    <property type="entry name" value="EFG_C"/>
    <property type="match status" value="1"/>
</dbReference>
<dbReference type="InterPro" id="IPR020568">
    <property type="entry name" value="Ribosomal_Su5_D2-typ_SF"/>
</dbReference>
<dbReference type="SUPFAM" id="SSF54980">
    <property type="entry name" value="EF-G C-terminal domain-like"/>
    <property type="match status" value="2"/>
</dbReference>
<evidence type="ECO:0000256" key="3">
    <source>
        <dbReference type="ARBA" id="ARBA00023134"/>
    </source>
</evidence>
<dbReference type="FunFam" id="3.30.230.10:FF:000003">
    <property type="entry name" value="Elongation factor G"/>
    <property type="match status" value="1"/>
</dbReference>
<evidence type="ECO:0000256" key="2">
    <source>
        <dbReference type="ARBA" id="ARBA00022741"/>
    </source>
</evidence>
<dbReference type="GO" id="GO:0032790">
    <property type="term" value="P:ribosome disassembly"/>
    <property type="evidence" value="ECO:0007669"/>
    <property type="project" value="TreeGrafter"/>
</dbReference>
<dbReference type="Gene3D" id="3.30.70.870">
    <property type="entry name" value="Elongation Factor G (Translational Gtpase), domain 3"/>
    <property type="match status" value="1"/>
</dbReference>
<dbReference type="Gene3D" id="3.30.70.240">
    <property type="match status" value="1"/>
</dbReference>
<dbReference type="PRINTS" id="PR00315">
    <property type="entry name" value="ELONGATNFCT"/>
</dbReference>
<proteinExistence type="inferred from homology"/>
<dbReference type="SUPFAM" id="SSF52540">
    <property type="entry name" value="P-loop containing nucleoside triphosphate hydrolases"/>
    <property type="match status" value="1"/>
</dbReference>
<dbReference type="InterPro" id="IPR000795">
    <property type="entry name" value="T_Tr_GTP-bd_dom"/>
</dbReference>
<dbReference type="InterPro" id="IPR014721">
    <property type="entry name" value="Ribsml_uS5_D2-typ_fold_subgr"/>
</dbReference>
<dbReference type="EMBL" id="LS483487">
    <property type="protein sequence ID" value="SQJ02564.1"/>
    <property type="molecule type" value="Genomic_DNA"/>
</dbReference>
<keyword evidence="2" id="KW-0547">Nucleotide-binding</keyword>
<dbReference type="Gene3D" id="3.30.230.10">
    <property type="match status" value="1"/>
</dbReference>
<dbReference type="InterPro" id="IPR009000">
    <property type="entry name" value="Transl_B-barrel_sf"/>
</dbReference>
<dbReference type="CDD" id="cd04088">
    <property type="entry name" value="EFG_mtEFG_II"/>
    <property type="match status" value="1"/>
</dbReference>
<accession>A0AAX1TV84</accession>
<evidence type="ECO:0000313" key="7">
    <source>
        <dbReference type="Proteomes" id="UP000249008"/>
    </source>
</evidence>
<dbReference type="NCBIfam" id="TIGR00231">
    <property type="entry name" value="small_GTP"/>
    <property type="match status" value="1"/>
</dbReference>
<dbReference type="PANTHER" id="PTHR43261:SF6">
    <property type="entry name" value="ELONGATION FACTOR G-LIKE PROTEIN"/>
    <property type="match status" value="1"/>
</dbReference>
<comment type="similarity">
    <text evidence="1">Belongs to the TRAFAC class translation factor GTPase superfamily. Classic translation factor GTPase family. EF-G/EF-2 subfamily.</text>
</comment>
<dbReference type="InterPro" id="IPR004540">
    <property type="entry name" value="Transl_elong_EFG/EF2"/>
</dbReference>
<dbReference type="Pfam" id="PF00679">
    <property type="entry name" value="EFG_C"/>
    <property type="match status" value="1"/>
</dbReference>
<dbReference type="NCBIfam" id="NF009891">
    <property type="entry name" value="PRK13351.1-1"/>
    <property type="match status" value="1"/>
</dbReference>
<dbReference type="InterPro" id="IPR053905">
    <property type="entry name" value="EF-G-like_DII"/>
</dbReference>
<keyword evidence="3" id="KW-0342">GTP-binding</keyword>
<feature type="domain" description="Tr-type G" evidence="5">
    <location>
        <begin position="7"/>
        <end position="276"/>
    </location>
</feature>
<dbReference type="InterPro" id="IPR027417">
    <property type="entry name" value="P-loop_NTPase"/>
</dbReference>
<dbReference type="FunFam" id="2.40.30.10:FF:000006">
    <property type="entry name" value="Elongation factor G"/>
    <property type="match status" value="1"/>
</dbReference>
<dbReference type="AlphaFoldDB" id="A0AAX1TV84"/>
<dbReference type="SUPFAM" id="SSF50447">
    <property type="entry name" value="Translation proteins"/>
    <property type="match status" value="1"/>
</dbReference>
<dbReference type="KEGG" id="ful:C4N20_14440"/>
<evidence type="ECO:0000256" key="1">
    <source>
        <dbReference type="ARBA" id="ARBA00005870"/>
    </source>
</evidence>
<dbReference type="SMART" id="SM00889">
    <property type="entry name" value="EFG_IV"/>
    <property type="match status" value="1"/>
</dbReference>
<dbReference type="FunFam" id="3.30.70.240:FF:000001">
    <property type="entry name" value="Elongation factor G"/>
    <property type="match status" value="1"/>
</dbReference>
<dbReference type="InterPro" id="IPR009022">
    <property type="entry name" value="EFG_III"/>
</dbReference>
<dbReference type="CDD" id="cd16262">
    <property type="entry name" value="EFG_III"/>
    <property type="match status" value="1"/>
</dbReference>
<dbReference type="Pfam" id="PF14492">
    <property type="entry name" value="EFG_III"/>
    <property type="match status" value="1"/>
</dbReference>
<dbReference type="Proteomes" id="UP000249008">
    <property type="component" value="Chromosome 1"/>
</dbReference>
<dbReference type="GO" id="GO:0005525">
    <property type="term" value="F:GTP binding"/>
    <property type="evidence" value="ECO:0007669"/>
    <property type="project" value="UniProtKB-UniRule"/>
</dbReference>
<organism evidence="6 7">
    <name type="scientific">Fusobacterium ulcerans</name>
    <dbReference type="NCBI Taxonomy" id="861"/>
    <lineage>
        <taxon>Bacteria</taxon>
        <taxon>Fusobacteriati</taxon>
        <taxon>Fusobacteriota</taxon>
        <taxon>Fusobacteriia</taxon>
        <taxon>Fusobacteriales</taxon>
        <taxon>Fusobacteriaceae</taxon>
        <taxon>Fusobacterium</taxon>
    </lineage>
</organism>
<dbReference type="Pfam" id="PF00009">
    <property type="entry name" value="GTP_EFTU"/>
    <property type="match status" value="1"/>
</dbReference>